<keyword evidence="3" id="KW-1185">Reference proteome</keyword>
<organism evidence="2 3">
    <name type="scientific">Euphydryas editha</name>
    <name type="common">Edith's checkerspot</name>
    <dbReference type="NCBI Taxonomy" id="104508"/>
    <lineage>
        <taxon>Eukaryota</taxon>
        <taxon>Metazoa</taxon>
        <taxon>Ecdysozoa</taxon>
        <taxon>Arthropoda</taxon>
        <taxon>Hexapoda</taxon>
        <taxon>Insecta</taxon>
        <taxon>Pterygota</taxon>
        <taxon>Neoptera</taxon>
        <taxon>Endopterygota</taxon>
        <taxon>Lepidoptera</taxon>
        <taxon>Glossata</taxon>
        <taxon>Ditrysia</taxon>
        <taxon>Papilionoidea</taxon>
        <taxon>Nymphalidae</taxon>
        <taxon>Nymphalinae</taxon>
        <taxon>Euphydryas</taxon>
    </lineage>
</organism>
<dbReference type="Pfam" id="PF00078">
    <property type="entry name" value="RVT_1"/>
    <property type="match status" value="1"/>
</dbReference>
<dbReference type="PANTHER" id="PTHR47510">
    <property type="entry name" value="REVERSE TRANSCRIPTASE DOMAIN-CONTAINING PROTEIN"/>
    <property type="match status" value="1"/>
</dbReference>
<dbReference type="SUPFAM" id="SSF56672">
    <property type="entry name" value="DNA/RNA polymerases"/>
    <property type="match status" value="1"/>
</dbReference>
<feature type="domain" description="Reverse transcriptase" evidence="1">
    <location>
        <begin position="19"/>
        <end position="141"/>
    </location>
</feature>
<dbReference type="AlphaFoldDB" id="A0AAU9UFU5"/>
<sequence length="141" mass="16079">MLIPLIDILCPIITFMFNFSISTSTFPSTWKDADIIPLPKKSNPTTISEYRPISILPFLSKALERLVHQQLSHFLLKYNLLNPFQSGFHPGHSTTTALVKITEDIRSNMDNQRVTVLTLLDFSNTFNTVDFELLSDILCFT</sequence>
<evidence type="ECO:0000259" key="1">
    <source>
        <dbReference type="PROSITE" id="PS50878"/>
    </source>
</evidence>
<dbReference type="PANTHER" id="PTHR47510:SF3">
    <property type="entry name" value="ENDO_EXONUCLEASE_PHOSPHATASE DOMAIN-CONTAINING PROTEIN"/>
    <property type="match status" value="1"/>
</dbReference>
<name>A0AAU9UFU5_EUPED</name>
<reference evidence="2" key="1">
    <citation type="submission" date="2022-03" db="EMBL/GenBank/DDBJ databases">
        <authorList>
            <person name="Tunstrom K."/>
        </authorList>
    </citation>
    <scope>NUCLEOTIDE SEQUENCE</scope>
</reference>
<dbReference type="EMBL" id="CAKOGL010000016">
    <property type="protein sequence ID" value="CAH2096615.1"/>
    <property type="molecule type" value="Genomic_DNA"/>
</dbReference>
<protein>
    <recommendedName>
        <fullName evidence="1">Reverse transcriptase domain-containing protein</fullName>
    </recommendedName>
</protein>
<dbReference type="GO" id="GO:0071897">
    <property type="term" value="P:DNA biosynthetic process"/>
    <property type="evidence" value="ECO:0007669"/>
    <property type="project" value="UniProtKB-ARBA"/>
</dbReference>
<evidence type="ECO:0000313" key="2">
    <source>
        <dbReference type="EMBL" id="CAH2096615.1"/>
    </source>
</evidence>
<dbReference type="InterPro" id="IPR043502">
    <property type="entry name" value="DNA/RNA_pol_sf"/>
</dbReference>
<dbReference type="Proteomes" id="UP001153954">
    <property type="component" value="Unassembled WGS sequence"/>
</dbReference>
<comment type="caution">
    <text evidence="2">The sequence shown here is derived from an EMBL/GenBank/DDBJ whole genome shotgun (WGS) entry which is preliminary data.</text>
</comment>
<proteinExistence type="predicted"/>
<accession>A0AAU9UFU5</accession>
<evidence type="ECO:0000313" key="3">
    <source>
        <dbReference type="Proteomes" id="UP001153954"/>
    </source>
</evidence>
<gene>
    <name evidence="2" type="ORF">EEDITHA_LOCUS11931</name>
</gene>
<dbReference type="InterPro" id="IPR000477">
    <property type="entry name" value="RT_dom"/>
</dbReference>
<dbReference type="PROSITE" id="PS50878">
    <property type="entry name" value="RT_POL"/>
    <property type="match status" value="1"/>
</dbReference>